<dbReference type="STRING" id="349521.HCH_02801"/>
<dbReference type="SUPFAM" id="SSF53850">
    <property type="entry name" value="Periplasmic binding protein-like II"/>
    <property type="match status" value="1"/>
</dbReference>
<evidence type="ECO:0000256" key="2">
    <source>
        <dbReference type="ARBA" id="ARBA00022729"/>
    </source>
</evidence>
<dbReference type="PANTHER" id="PTHR35936">
    <property type="entry name" value="MEMBRANE-BOUND LYTIC MUREIN TRANSGLYCOSYLASE F"/>
    <property type="match status" value="1"/>
</dbReference>
<keyword evidence="5" id="KW-1185">Reference proteome</keyword>
<evidence type="ECO:0000259" key="3">
    <source>
        <dbReference type="SMART" id="SM00062"/>
    </source>
</evidence>
<name>Q2SIE5_HAHCH</name>
<organism evidence="4 5">
    <name type="scientific">Hahella chejuensis (strain KCTC 2396)</name>
    <dbReference type="NCBI Taxonomy" id="349521"/>
    <lineage>
        <taxon>Bacteria</taxon>
        <taxon>Pseudomonadati</taxon>
        <taxon>Pseudomonadota</taxon>
        <taxon>Gammaproteobacteria</taxon>
        <taxon>Oceanospirillales</taxon>
        <taxon>Hahellaceae</taxon>
        <taxon>Hahella</taxon>
    </lineage>
</organism>
<dbReference type="InterPro" id="IPR001638">
    <property type="entry name" value="Solute-binding_3/MltF_N"/>
</dbReference>
<protein>
    <submittedName>
        <fullName evidence="4">ABC-type amino acid transport/signal transduction systems, periplasmic component/domain</fullName>
    </submittedName>
</protein>
<dbReference type="Pfam" id="PF00497">
    <property type="entry name" value="SBP_bac_3"/>
    <property type="match status" value="1"/>
</dbReference>
<evidence type="ECO:0000313" key="4">
    <source>
        <dbReference type="EMBL" id="ABC29579.1"/>
    </source>
</evidence>
<evidence type="ECO:0000256" key="1">
    <source>
        <dbReference type="ARBA" id="ARBA00010333"/>
    </source>
</evidence>
<keyword evidence="2" id="KW-0732">Signal</keyword>
<dbReference type="Gene3D" id="3.40.190.10">
    <property type="entry name" value="Periplasmic binding protein-like II"/>
    <property type="match status" value="2"/>
</dbReference>
<dbReference type="eggNOG" id="COG0834">
    <property type="taxonomic scope" value="Bacteria"/>
</dbReference>
<dbReference type="EMBL" id="CP000155">
    <property type="protein sequence ID" value="ABC29579.1"/>
    <property type="molecule type" value="Genomic_DNA"/>
</dbReference>
<comment type="similarity">
    <text evidence="1">Belongs to the bacterial solute-binding protein 3 family.</text>
</comment>
<sequence>MRGTPLLQSSPPSLHGYVGASTMSPVKVFKLVAALMLSLLFLAAPAHSACSKSLVINQANWKPYMYVKENGELAGLDYELVKAILDLAGCEYTFVRIPSKRALLELEKGRVDMVAGASITPEREMYGRFTVSYRDETMVIFVRKEQQNYFPASTLNDLLNNHQLIFGAVIGAYYGAEYELLDHASLAKNNRLILMKDNERLLDLLVLNRLDAIAGDRVSLSVMAKALGIADKVAIHDHLLNQDFVHFLLSKKSTTPQDREVVNTAIQTFVKSDEYKYILSRYGLEPYTRPGSDKVLHEFYLDQLEKVEQN</sequence>
<gene>
    <name evidence="4" type="ordered locus">HCH_02801</name>
</gene>
<accession>Q2SIE5</accession>
<dbReference type="SMART" id="SM00062">
    <property type="entry name" value="PBPb"/>
    <property type="match status" value="1"/>
</dbReference>
<feature type="domain" description="Solute-binding protein family 3/N-terminal" evidence="3">
    <location>
        <begin position="52"/>
        <end position="286"/>
    </location>
</feature>
<dbReference type="HOGENOM" id="CLU_064076_4_0_6"/>
<dbReference type="PANTHER" id="PTHR35936:SF6">
    <property type="entry name" value="AMINO ACID ABC TRANSPORTER SUBSTRATE-BINDING PAAT FAMILY PROTEIN"/>
    <property type="match status" value="1"/>
</dbReference>
<evidence type="ECO:0000313" key="5">
    <source>
        <dbReference type="Proteomes" id="UP000000238"/>
    </source>
</evidence>
<reference evidence="4 5" key="1">
    <citation type="journal article" date="2005" name="Nucleic Acids Res.">
        <title>Genomic blueprint of Hahella chejuensis, a marine microbe producing an algicidal agent.</title>
        <authorList>
            <person name="Jeong H."/>
            <person name="Yim J.H."/>
            <person name="Lee C."/>
            <person name="Choi S.-H."/>
            <person name="Park Y.K."/>
            <person name="Yoon S.H."/>
            <person name="Hur C.-G."/>
            <person name="Kang H.-Y."/>
            <person name="Kim D."/>
            <person name="Lee H.H."/>
            <person name="Park K.H."/>
            <person name="Park S.-H."/>
            <person name="Park H.-S."/>
            <person name="Lee H.K."/>
            <person name="Oh T.K."/>
            <person name="Kim J.F."/>
        </authorList>
    </citation>
    <scope>NUCLEOTIDE SEQUENCE [LARGE SCALE GENOMIC DNA]</scope>
    <source>
        <strain evidence="4 5">KCTC 2396</strain>
    </source>
</reference>
<dbReference type="Proteomes" id="UP000000238">
    <property type="component" value="Chromosome"/>
</dbReference>
<dbReference type="KEGG" id="hch:HCH_02801"/>
<dbReference type="AlphaFoldDB" id="Q2SIE5"/>
<proteinExistence type="inferred from homology"/>